<dbReference type="GO" id="GO:0003677">
    <property type="term" value="F:DNA binding"/>
    <property type="evidence" value="ECO:0007669"/>
    <property type="project" value="UniProtKB-KW"/>
</dbReference>
<dbReference type="Proteomes" id="UP000649179">
    <property type="component" value="Unassembled WGS sequence"/>
</dbReference>
<dbReference type="CDD" id="cd00093">
    <property type="entry name" value="HTH_XRE"/>
    <property type="match status" value="1"/>
</dbReference>
<dbReference type="InterPro" id="IPR011051">
    <property type="entry name" value="RmlC_Cupin_sf"/>
</dbReference>
<protein>
    <submittedName>
        <fullName evidence="3">XRE family transcriptional regulator</fullName>
    </submittedName>
</protein>
<evidence type="ECO:0000313" key="4">
    <source>
        <dbReference type="Proteomes" id="UP000649179"/>
    </source>
</evidence>
<reference evidence="3" key="1">
    <citation type="journal article" date="2014" name="Int. J. Syst. Evol. Microbiol.">
        <title>Complete genome sequence of Corynebacterium casei LMG S-19264T (=DSM 44701T), isolated from a smear-ripened cheese.</title>
        <authorList>
            <consortium name="US DOE Joint Genome Institute (JGI-PGF)"/>
            <person name="Walter F."/>
            <person name="Albersmeier A."/>
            <person name="Kalinowski J."/>
            <person name="Ruckert C."/>
        </authorList>
    </citation>
    <scope>NUCLEOTIDE SEQUENCE</scope>
    <source>
        <strain evidence="3">CGMCC 1.16067</strain>
    </source>
</reference>
<dbReference type="CDD" id="cd02209">
    <property type="entry name" value="cupin_XRE_C"/>
    <property type="match status" value="1"/>
</dbReference>
<dbReference type="AlphaFoldDB" id="A0A917BIG1"/>
<reference evidence="3" key="2">
    <citation type="submission" date="2020-09" db="EMBL/GenBank/DDBJ databases">
        <authorList>
            <person name="Sun Q."/>
            <person name="Zhou Y."/>
        </authorList>
    </citation>
    <scope>NUCLEOTIDE SEQUENCE</scope>
    <source>
        <strain evidence="3">CGMCC 1.16067</strain>
    </source>
</reference>
<evidence type="ECO:0000259" key="2">
    <source>
        <dbReference type="PROSITE" id="PS50943"/>
    </source>
</evidence>
<dbReference type="GO" id="GO:0003700">
    <property type="term" value="F:DNA-binding transcription factor activity"/>
    <property type="evidence" value="ECO:0007669"/>
    <property type="project" value="TreeGrafter"/>
</dbReference>
<name>A0A917BIG1_9ACTN</name>
<dbReference type="InterPro" id="IPR050807">
    <property type="entry name" value="TransReg_Diox_bact_type"/>
</dbReference>
<dbReference type="InterPro" id="IPR014710">
    <property type="entry name" value="RmlC-like_jellyroll"/>
</dbReference>
<dbReference type="Gene3D" id="1.10.260.40">
    <property type="entry name" value="lambda repressor-like DNA-binding domains"/>
    <property type="match status" value="1"/>
</dbReference>
<dbReference type="GO" id="GO:0005829">
    <property type="term" value="C:cytosol"/>
    <property type="evidence" value="ECO:0007669"/>
    <property type="project" value="TreeGrafter"/>
</dbReference>
<dbReference type="EMBL" id="BMKQ01000001">
    <property type="protein sequence ID" value="GGF45281.1"/>
    <property type="molecule type" value="Genomic_DNA"/>
</dbReference>
<evidence type="ECO:0000256" key="1">
    <source>
        <dbReference type="ARBA" id="ARBA00023125"/>
    </source>
</evidence>
<dbReference type="PROSITE" id="PS50943">
    <property type="entry name" value="HTH_CROC1"/>
    <property type="match status" value="1"/>
</dbReference>
<dbReference type="InterPro" id="IPR001387">
    <property type="entry name" value="Cro/C1-type_HTH"/>
</dbReference>
<proteinExistence type="predicted"/>
<sequence length="179" mass="18595">MASRIGAAVHAHRTAAGMSLSELARRADVAKSGLSQLESGRGNPGVETVWALATALGVPFSALIDPTEPEETLVRAGEGEATRADAATYAAVVLSHSPAGVRRDLYRIDAEPSPARVSDPHAGGTVEHVVVVTGRARVGRTEDPVELGAGDYLRYPGDVPHLFEALEPGTSAVLVSQQV</sequence>
<evidence type="ECO:0000313" key="3">
    <source>
        <dbReference type="EMBL" id="GGF45281.1"/>
    </source>
</evidence>
<dbReference type="InterPro" id="IPR010982">
    <property type="entry name" value="Lambda_DNA-bd_dom_sf"/>
</dbReference>
<comment type="caution">
    <text evidence="3">The sequence shown here is derived from an EMBL/GenBank/DDBJ whole genome shotgun (WGS) entry which is preliminary data.</text>
</comment>
<organism evidence="3 4">
    <name type="scientific">Marmoricola endophyticus</name>
    <dbReference type="NCBI Taxonomy" id="2040280"/>
    <lineage>
        <taxon>Bacteria</taxon>
        <taxon>Bacillati</taxon>
        <taxon>Actinomycetota</taxon>
        <taxon>Actinomycetes</taxon>
        <taxon>Propionibacteriales</taxon>
        <taxon>Nocardioidaceae</taxon>
        <taxon>Marmoricola</taxon>
    </lineage>
</organism>
<dbReference type="SUPFAM" id="SSF51182">
    <property type="entry name" value="RmlC-like cupins"/>
    <property type="match status" value="1"/>
</dbReference>
<dbReference type="RefSeq" id="WP_229660748.1">
    <property type="nucleotide sequence ID" value="NZ_BMKQ01000001.1"/>
</dbReference>
<feature type="domain" description="HTH cro/C1-type" evidence="2">
    <location>
        <begin position="9"/>
        <end position="63"/>
    </location>
</feature>
<accession>A0A917BIG1</accession>
<keyword evidence="4" id="KW-1185">Reference proteome</keyword>
<keyword evidence="1" id="KW-0238">DNA-binding</keyword>
<dbReference type="PANTHER" id="PTHR46797:SF1">
    <property type="entry name" value="METHYLPHOSPHONATE SYNTHASE"/>
    <property type="match status" value="1"/>
</dbReference>
<dbReference type="Pfam" id="PF01381">
    <property type="entry name" value="HTH_3"/>
    <property type="match status" value="1"/>
</dbReference>
<dbReference type="SMART" id="SM00530">
    <property type="entry name" value="HTH_XRE"/>
    <property type="match status" value="1"/>
</dbReference>
<dbReference type="PANTHER" id="PTHR46797">
    <property type="entry name" value="HTH-TYPE TRANSCRIPTIONAL REGULATOR"/>
    <property type="match status" value="1"/>
</dbReference>
<dbReference type="Gene3D" id="2.60.120.10">
    <property type="entry name" value="Jelly Rolls"/>
    <property type="match status" value="1"/>
</dbReference>
<dbReference type="SUPFAM" id="SSF47413">
    <property type="entry name" value="lambda repressor-like DNA-binding domains"/>
    <property type="match status" value="1"/>
</dbReference>
<gene>
    <name evidence="3" type="ORF">GCM10011519_18940</name>
</gene>